<dbReference type="EMBL" id="AIMC01000020">
    <property type="protein sequence ID" value="EJF76355.1"/>
    <property type="molecule type" value="Genomic_DNA"/>
</dbReference>
<organism evidence="2 3">
    <name type="scientific">Bartonella birtlesii LL-WM9</name>
    <dbReference type="NCBI Taxonomy" id="1094552"/>
    <lineage>
        <taxon>Bacteria</taxon>
        <taxon>Pseudomonadati</taxon>
        <taxon>Pseudomonadota</taxon>
        <taxon>Alphaproteobacteria</taxon>
        <taxon>Hyphomicrobiales</taxon>
        <taxon>Bartonellaceae</taxon>
        <taxon>Bartonella</taxon>
    </lineage>
</organism>
<comment type="caution">
    <text evidence="2">The sequence shown here is derived from an EMBL/GenBank/DDBJ whole genome shotgun (WGS) entry which is preliminary data.</text>
</comment>
<keyword evidence="1" id="KW-0472">Membrane</keyword>
<protein>
    <submittedName>
        <fullName evidence="2">Uncharacterized protein</fullName>
    </submittedName>
</protein>
<sequence length="90" mass="9837">MLNQSKPLVCSSQAGVVCGWELLRERFKNAFRESFQVSQVIATLGVANIGAGFFVWAFSGNVALAARFAQWLLGDCYGGVHTANKRRKNA</sequence>
<keyword evidence="1" id="KW-0812">Transmembrane</keyword>
<proteinExistence type="predicted"/>
<evidence type="ECO:0000256" key="1">
    <source>
        <dbReference type="SAM" id="Phobius"/>
    </source>
</evidence>
<name>J1IYI7_9HYPH</name>
<dbReference type="PATRIC" id="fig|1094552.3.peg.1006"/>
<keyword evidence="1" id="KW-1133">Transmembrane helix</keyword>
<dbReference type="Proteomes" id="UP000008748">
    <property type="component" value="Unassembled WGS sequence"/>
</dbReference>
<accession>J1IYI7</accession>
<evidence type="ECO:0000313" key="2">
    <source>
        <dbReference type="EMBL" id="EJF76355.1"/>
    </source>
</evidence>
<reference evidence="2 3" key="1">
    <citation type="submission" date="2012-03" db="EMBL/GenBank/DDBJ databases">
        <title>The Genome Sequence of Bartonella birtlesii LL-WM9.</title>
        <authorList>
            <consortium name="The Broad Institute Genome Sequencing Platform"/>
            <consortium name="The Broad Institute Genome Sequencing Center for Infectious Disease"/>
            <person name="Feldgarden M."/>
            <person name="Kirby J."/>
            <person name="Kosoy M."/>
            <person name="Birtles R."/>
            <person name="Probert W.S."/>
            <person name="Chiaraviglio L."/>
            <person name="Young S.K."/>
            <person name="Zeng Q."/>
            <person name="Gargeya S."/>
            <person name="Fitzgerald M."/>
            <person name="Haas B."/>
            <person name="Abouelleil A."/>
            <person name="Alvarado L."/>
            <person name="Arachchi H.M."/>
            <person name="Berlin A."/>
            <person name="Chapman S.B."/>
            <person name="Gearin G."/>
            <person name="Goldberg J."/>
            <person name="Griggs A."/>
            <person name="Gujja S."/>
            <person name="Hansen M."/>
            <person name="Heiman D."/>
            <person name="Howarth C."/>
            <person name="Larimer J."/>
            <person name="Lui A."/>
            <person name="MacDonald P.J.P."/>
            <person name="McCowen C."/>
            <person name="Montmayeur A."/>
            <person name="Murphy C."/>
            <person name="Neiman D."/>
            <person name="Pearson M."/>
            <person name="Priest M."/>
            <person name="Roberts A."/>
            <person name="Saif S."/>
            <person name="Shea T."/>
            <person name="Sisk P."/>
            <person name="Stolte C."/>
            <person name="Sykes S."/>
            <person name="Wortman J."/>
            <person name="Nusbaum C."/>
            <person name="Birren B."/>
        </authorList>
    </citation>
    <scope>NUCLEOTIDE SEQUENCE [LARGE SCALE GENOMIC DNA]</scope>
    <source>
        <strain evidence="2 3">LL-WM9</strain>
    </source>
</reference>
<evidence type="ECO:0000313" key="3">
    <source>
        <dbReference type="Proteomes" id="UP000008748"/>
    </source>
</evidence>
<dbReference type="AlphaFoldDB" id="J1IYI7"/>
<feature type="transmembrane region" description="Helical" evidence="1">
    <location>
        <begin position="37"/>
        <end position="58"/>
    </location>
</feature>
<keyword evidence="3" id="KW-1185">Reference proteome</keyword>
<dbReference type="HOGENOM" id="CLU_2434874_0_0_5"/>
<gene>
    <name evidence="2" type="ORF">ME7_00899</name>
</gene>
<dbReference type="RefSeq" id="WP_006589825.1">
    <property type="nucleotide sequence ID" value="NZ_JH725077.1"/>
</dbReference>